<sequence length="161" mass="17209">MPGFFSTVNSRWQDYSALREKYADAVPVPQASYFKPLRSIDAAATCVIRPIEKPLYLAFNTLGFLIKAILDLALSIILAPCALVLTVFAPNSDVKRETNAAFGLAAASTLVDLGMTAVALFSTVMALFFNPLNLVTRTAATLVDGINSATESCCGLTIARL</sequence>
<evidence type="ECO:0000256" key="1">
    <source>
        <dbReference type="SAM" id="Phobius"/>
    </source>
</evidence>
<dbReference type="EMBL" id="LN614827">
    <property type="protein sequence ID" value="CEG55550.1"/>
    <property type="molecule type" value="Genomic_DNA"/>
</dbReference>
<protein>
    <submittedName>
        <fullName evidence="2">Uncharacterized protein</fullName>
    </submittedName>
</protein>
<dbReference type="AlphaFoldDB" id="A0A098G229"/>
<dbReference type="Proteomes" id="UP000032430">
    <property type="component" value="Chromosome I"/>
</dbReference>
<keyword evidence="1" id="KW-0812">Transmembrane</keyword>
<name>A0A098G229_9GAMM</name>
<reference evidence="3" key="1">
    <citation type="submission" date="2014-09" db="EMBL/GenBank/DDBJ databases">
        <authorList>
            <person name="Gomez-Valero L."/>
        </authorList>
    </citation>
    <scope>NUCLEOTIDE SEQUENCE [LARGE SCALE GENOMIC DNA]</scope>
    <source>
        <strain evidence="3">ATCC700992</strain>
    </source>
</reference>
<feature type="transmembrane region" description="Helical" evidence="1">
    <location>
        <begin position="101"/>
        <end position="129"/>
    </location>
</feature>
<accession>A0A098G229</accession>
<organism evidence="2 3">
    <name type="scientific">Legionella fallonii LLAP-10</name>
    <dbReference type="NCBI Taxonomy" id="1212491"/>
    <lineage>
        <taxon>Bacteria</taxon>
        <taxon>Pseudomonadati</taxon>
        <taxon>Pseudomonadota</taxon>
        <taxon>Gammaproteobacteria</taxon>
        <taxon>Legionellales</taxon>
        <taxon>Legionellaceae</taxon>
        <taxon>Legionella</taxon>
    </lineage>
</organism>
<keyword evidence="1" id="KW-1133">Transmembrane helix</keyword>
<dbReference type="HOGENOM" id="CLU_1641636_0_0_6"/>
<evidence type="ECO:0000313" key="2">
    <source>
        <dbReference type="EMBL" id="CEG55550.1"/>
    </source>
</evidence>
<keyword evidence="1" id="KW-0472">Membrane</keyword>
<feature type="transmembrane region" description="Helical" evidence="1">
    <location>
        <begin position="64"/>
        <end position="89"/>
    </location>
</feature>
<dbReference type="STRING" id="1212491.LFA_0065"/>
<proteinExistence type="predicted"/>
<gene>
    <name evidence="2" type="ORF">LFA_0065</name>
</gene>
<dbReference type="OrthoDB" id="5647215at2"/>
<evidence type="ECO:0000313" key="3">
    <source>
        <dbReference type="Proteomes" id="UP000032430"/>
    </source>
</evidence>
<dbReference type="RefSeq" id="WP_045094416.1">
    <property type="nucleotide sequence ID" value="NZ_LN614827.1"/>
</dbReference>
<keyword evidence="3" id="KW-1185">Reference proteome</keyword>
<dbReference type="KEGG" id="lfa:LFA_0065"/>